<keyword evidence="2" id="KW-1185">Reference proteome</keyword>
<name>A0A4Y2I2U3_ARAVE</name>
<reference evidence="1 2" key="1">
    <citation type="journal article" date="2019" name="Sci. Rep.">
        <title>Orb-weaving spider Araneus ventricosus genome elucidates the spidroin gene catalogue.</title>
        <authorList>
            <person name="Kono N."/>
            <person name="Nakamura H."/>
            <person name="Ohtoshi R."/>
            <person name="Moran D.A.P."/>
            <person name="Shinohara A."/>
            <person name="Yoshida Y."/>
            <person name="Fujiwara M."/>
            <person name="Mori M."/>
            <person name="Tomita M."/>
            <person name="Arakawa K."/>
        </authorList>
    </citation>
    <scope>NUCLEOTIDE SEQUENCE [LARGE SCALE GENOMIC DNA]</scope>
</reference>
<sequence>MAPLGYSPICRICLTFLNPGRRTLFLVPSFGNFVTSSMRASGQESCEWFPHLLGHIERLLDQRSSKDDDDEEDELFENSSRIQIMKAFRPLFIIYY</sequence>
<evidence type="ECO:0000313" key="2">
    <source>
        <dbReference type="Proteomes" id="UP000499080"/>
    </source>
</evidence>
<accession>A0A4Y2I2U3</accession>
<comment type="caution">
    <text evidence="1">The sequence shown here is derived from an EMBL/GenBank/DDBJ whole genome shotgun (WGS) entry which is preliminary data.</text>
</comment>
<gene>
    <name evidence="1" type="ORF">AVEN_243107_1</name>
</gene>
<dbReference type="EMBL" id="BGPR01002316">
    <property type="protein sequence ID" value="GBM71496.1"/>
    <property type="molecule type" value="Genomic_DNA"/>
</dbReference>
<protein>
    <submittedName>
        <fullName evidence="1">Uncharacterized protein</fullName>
    </submittedName>
</protein>
<dbReference type="Proteomes" id="UP000499080">
    <property type="component" value="Unassembled WGS sequence"/>
</dbReference>
<proteinExistence type="predicted"/>
<dbReference type="AlphaFoldDB" id="A0A4Y2I2U3"/>
<organism evidence="1 2">
    <name type="scientific">Araneus ventricosus</name>
    <name type="common">Orbweaver spider</name>
    <name type="synonym">Epeira ventricosa</name>
    <dbReference type="NCBI Taxonomy" id="182803"/>
    <lineage>
        <taxon>Eukaryota</taxon>
        <taxon>Metazoa</taxon>
        <taxon>Ecdysozoa</taxon>
        <taxon>Arthropoda</taxon>
        <taxon>Chelicerata</taxon>
        <taxon>Arachnida</taxon>
        <taxon>Araneae</taxon>
        <taxon>Araneomorphae</taxon>
        <taxon>Entelegynae</taxon>
        <taxon>Araneoidea</taxon>
        <taxon>Araneidae</taxon>
        <taxon>Araneus</taxon>
    </lineage>
</organism>
<evidence type="ECO:0000313" key="1">
    <source>
        <dbReference type="EMBL" id="GBM71496.1"/>
    </source>
</evidence>